<reference evidence="1" key="1">
    <citation type="submission" date="2022-02" db="EMBL/GenBank/DDBJ databases">
        <title>Plant Genome Project.</title>
        <authorList>
            <person name="Zhang R.-G."/>
        </authorList>
    </citation>
    <scope>NUCLEOTIDE SEQUENCE</scope>
    <source>
        <strain evidence="1">AT1</strain>
    </source>
</reference>
<accession>A0ACC0NS68</accession>
<organism evidence="1 2">
    <name type="scientific">Rhododendron molle</name>
    <name type="common">Chinese azalea</name>
    <name type="synonym">Azalea mollis</name>
    <dbReference type="NCBI Taxonomy" id="49168"/>
    <lineage>
        <taxon>Eukaryota</taxon>
        <taxon>Viridiplantae</taxon>
        <taxon>Streptophyta</taxon>
        <taxon>Embryophyta</taxon>
        <taxon>Tracheophyta</taxon>
        <taxon>Spermatophyta</taxon>
        <taxon>Magnoliopsida</taxon>
        <taxon>eudicotyledons</taxon>
        <taxon>Gunneridae</taxon>
        <taxon>Pentapetalae</taxon>
        <taxon>asterids</taxon>
        <taxon>Ericales</taxon>
        <taxon>Ericaceae</taxon>
        <taxon>Ericoideae</taxon>
        <taxon>Rhodoreae</taxon>
        <taxon>Rhododendron</taxon>
    </lineage>
</organism>
<dbReference type="EMBL" id="CM046392">
    <property type="protein sequence ID" value="KAI8556207.1"/>
    <property type="molecule type" value="Genomic_DNA"/>
</dbReference>
<dbReference type="Proteomes" id="UP001062846">
    <property type="component" value="Chromosome 5"/>
</dbReference>
<comment type="caution">
    <text evidence="1">The sequence shown here is derived from an EMBL/GenBank/DDBJ whole genome shotgun (WGS) entry which is preliminary data.</text>
</comment>
<gene>
    <name evidence="1" type="ORF">RHMOL_Rhmol05G0234400</name>
</gene>
<evidence type="ECO:0000313" key="2">
    <source>
        <dbReference type="Proteomes" id="UP001062846"/>
    </source>
</evidence>
<proteinExistence type="predicted"/>
<protein>
    <submittedName>
        <fullName evidence="1">Uncharacterized protein</fullName>
    </submittedName>
</protein>
<keyword evidence="2" id="KW-1185">Reference proteome</keyword>
<name>A0ACC0NS68_RHOML</name>
<evidence type="ECO:0000313" key="1">
    <source>
        <dbReference type="EMBL" id="KAI8556207.1"/>
    </source>
</evidence>
<sequence>MFAEKVVDQQCLPSLTLMKTLFAQAVVIVLISSQVPFAMDLVLCQLNRACIYMAPKHITYSKVLNLSHYLVQKKLIAKPLVTRKKTERLKVKRVCFTDRGGGCPKQTWSGRRLGMVCKVLECSPGKFIYCSCIAGIPGCK</sequence>